<dbReference type="EMBL" id="CAJNOK010010242">
    <property type="protein sequence ID" value="CAF1110187.1"/>
    <property type="molecule type" value="Genomic_DNA"/>
</dbReference>
<dbReference type="EMBL" id="CAJOBA010012893">
    <property type="protein sequence ID" value="CAF3876965.1"/>
    <property type="molecule type" value="Genomic_DNA"/>
</dbReference>
<dbReference type="Proteomes" id="UP000677228">
    <property type="component" value="Unassembled WGS sequence"/>
</dbReference>
<reference evidence="1" key="1">
    <citation type="submission" date="2021-02" db="EMBL/GenBank/DDBJ databases">
        <authorList>
            <person name="Nowell W R."/>
        </authorList>
    </citation>
    <scope>NUCLEOTIDE SEQUENCE</scope>
</reference>
<organism evidence="1 3">
    <name type="scientific">Didymodactylos carnosus</name>
    <dbReference type="NCBI Taxonomy" id="1234261"/>
    <lineage>
        <taxon>Eukaryota</taxon>
        <taxon>Metazoa</taxon>
        <taxon>Spiralia</taxon>
        <taxon>Gnathifera</taxon>
        <taxon>Rotifera</taxon>
        <taxon>Eurotatoria</taxon>
        <taxon>Bdelloidea</taxon>
        <taxon>Philodinida</taxon>
        <taxon>Philodinidae</taxon>
        <taxon>Didymodactylos</taxon>
    </lineage>
</organism>
<name>A0A8S2E1S8_9BILA</name>
<proteinExistence type="predicted"/>
<sequence>MKRAARPG</sequence>
<comment type="caution">
    <text evidence="1">The sequence shown here is derived from an EMBL/GenBank/DDBJ whole genome shotgun (WGS) entry which is preliminary data.</text>
</comment>
<evidence type="ECO:0000313" key="2">
    <source>
        <dbReference type="EMBL" id="CAF3876965.1"/>
    </source>
</evidence>
<protein>
    <submittedName>
        <fullName evidence="1">Uncharacterized protein</fullName>
    </submittedName>
</protein>
<gene>
    <name evidence="1" type="ORF">OVA965_LOCUS19725</name>
    <name evidence="2" type="ORF">TMI583_LOCUS19864</name>
</gene>
<evidence type="ECO:0000313" key="1">
    <source>
        <dbReference type="EMBL" id="CAF1110187.1"/>
    </source>
</evidence>
<accession>A0A8S2E1S8</accession>
<dbReference type="Proteomes" id="UP000682733">
    <property type="component" value="Unassembled WGS sequence"/>
</dbReference>
<feature type="non-terminal residue" evidence="1">
    <location>
        <position position="8"/>
    </location>
</feature>
<evidence type="ECO:0000313" key="3">
    <source>
        <dbReference type="Proteomes" id="UP000677228"/>
    </source>
</evidence>